<dbReference type="GO" id="GO:0005813">
    <property type="term" value="C:centrosome"/>
    <property type="evidence" value="ECO:0007669"/>
    <property type="project" value="TreeGrafter"/>
</dbReference>
<sequence length="826" mass="92094">MSGQQNSDNPETLFSLELLVEYIRVEKNCKILNELALGVTLLNFPTLLIYQSQQQQQQISGSSNNPGHNEKEKPRIFAFNRGKCCFFKMDLNSMHVQLSNTPLYAMVLDVTEESPKLVGSCLISLAKAMDRIRQDVTERGVSSPSYHIERGLVVSICNLAGEKVGVMSLSYKLLCLGASLLPHITERERVPGGQPEQEHVKETNKSTSQPLDSGNVCSPTPQCSRKAQSKGEVNAEVLLGKDRKEEEDDNVFDGAEHRPQDQAENDFEEDLTVFCPPHLYYSAEEKGVNEQGDFKSWTLDSEAPVFEDSRSEEEVDEKEVESPSSPAMHSEVRHDAKKRNQETSTTPPNVLGEALQQMPLLNALLVELSQLNSNQPLTVHPSLAWIYRPASAELSAKNTPQKAQTKSLKKTKQETFPHLRRFHSSRNASTHIVRPDSVKLKDKKEDMLLESKSSCKSPRKKLVCGTTKTFNLRLKQISPLRVNRRECEELKQNKTQVNEKTGLGHKTIKSGKRKSVIKRSSDFNENETVMQSISWDSALQETVTLKQKKQHVKVEGKQCRGSPTTSEKSLLSERLSKCIHIPSVDTDSVPQSKDKSEHHSESDQSQSESDRRGDKIESSRSRRRSSSKSSFSDSSGDGNEEADYVDDFNSLEPSDAYSPDPLSSPEPSRAKTPKSPVRFWNSDSGSDSVQRRSVTLPVPIKAPSSPKHTLRGTHIIRPRAQTSALSCSSDECDRDRSASLQSRKQMSASGRVEMTSGTESLMSSRGQKSALANHSIPIRGLSADSVSSVEHQEVEELEDELGSLDFRKEYQHISELVASKLPGYTM</sequence>
<feature type="compositionally biased region" description="Polar residues" evidence="1">
    <location>
        <begin position="755"/>
        <end position="770"/>
    </location>
</feature>
<keyword evidence="4" id="KW-1185">Reference proteome</keyword>
<dbReference type="InterPro" id="IPR026679">
    <property type="entry name" value="MAP10_C-term"/>
</dbReference>
<feature type="compositionally biased region" description="Acidic residues" evidence="1">
    <location>
        <begin position="310"/>
        <end position="319"/>
    </location>
</feature>
<dbReference type="GeneID" id="116318535"/>
<dbReference type="RefSeq" id="XP_031593410.1">
    <property type="nucleotide sequence ID" value="XM_031737550.2"/>
</dbReference>
<dbReference type="OMA" id="EDFCTTE"/>
<feature type="compositionally biased region" description="Polar residues" evidence="1">
    <location>
        <begin position="681"/>
        <end position="693"/>
    </location>
</feature>
<dbReference type="Pfam" id="PF14925">
    <property type="entry name" value="HPHLAWLY"/>
    <property type="match status" value="1"/>
</dbReference>
<reference evidence="3" key="1">
    <citation type="submission" date="2025-08" db="UniProtKB">
        <authorList>
            <consortium name="Ensembl"/>
        </authorList>
    </citation>
    <scope>IDENTIFICATION</scope>
</reference>
<proteinExistence type="predicted"/>
<dbReference type="GO" id="GO:0005881">
    <property type="term" value="C:cytoplasmic microtubule"/>
    <property type="evidence" value="ECO:0007669"/>
    <property type="project" value="TreeGrafter"/>
</dbReference>
<feature type="compositionally biased region" description="Basic and acidic residues" evidence="1">
    <location>
        <begin position="592"/>
        <end position="620"/>
    </location>
</feature>
<dbReference type="Pfam" id="PF14924">
    <property type="entry name" value="MAP10_N"/>
    <property type="match status" value="1"/>
</dbReference>
<gene>
    <name evidence="3" type="primary">map10</name>
</gene>
<protein>
    <recommendedName>
        <fullName evidence="2">Microtubule-associated protein 10 C-terminal domain-containing protein</fullName>
    </recommendedName>
</protein>
<feature type="domain" description="Microtubule-associated protein 10 C-terminal" evidence="2">
    <location>
        <begin position="260"/>
        <end position="825"/>
    </location>
</feature>
<name>A0A668UQX3_OREAU</name>
<dbReference type="Proteomes" id="UP000472276">
    <property type="component" value="Unassembled WGS sequence"/>
</dbReference>
<dbReference type="Ensembl" id="ENSOABT00000041959.2">
    <property type="protein sequence ID" value="ENSOABP00000040852.1"/>
    <property type="gene ID" value="ENSOABG00000018559.2"/>
</dbReference>
<feature type="compositionally biased region" description="Basic residues" evidence="1">
    <location>
        <begin position="708"/>
        <end position="717"/>
    </location>
</feature>
<reference evidence="3" key="2">
    <citation type="submission" date="2025-09" db="UniProtKB">
        <authorList>
            <consortium name="Ensembl"/>
        </authorList>
    </citation>
    <scope>IDENTIFICATION</scope>
</reference>
<feature type="region of interest" description="Disordered" evidence="1">
    <location>
        <begin position="300"/>
        <end position="350"/>
    </location>
</feature>
<dbReference type="GO" id="GO:0032467">
    <property type="term" value="P:positive regulation of cytokinesis"/>
    <property type="evidence" value="ECO:0007669"/>
    <property type="project" value="TreeGrafter"/>
</dbReference>
<dbReference type="GO" id="GO:1990023">
    <property type="term" value="C:mitotic spindle midzone"/>
    <property type="evidence" value="ECO:0007669"/>
    <property type="project" value="TreeGrafter"/>
</dbReference>
<dbReference type="GO" id="GO:0030496">
    <property type="term" value="C:midbody"/>
    <property type="evidence" value="ECO:0007669"/>
    <property type="project" value="TreeGrafter"/>
</dbReference>
<feature type="region of interest" description="Disordered" evidence="1">
    <location>
        <begin position="188"/>
        <end position="266"/>
    </location>
</feature>
<dbReference type="InterPro" id="IPR039302">
    <property type="entry name" value="MAP10"/>
</dbReference>
<accession>A0A668UQX3</accession>
<dbReference type="CTD" id="54627"/>
<evidence type="ECO:0000313" key="4">
    <source>
        <dbReference type="Proteomes" id="UP000472276"/>
    </source>
</evidence>
<feature type="compositionally biased region" description="Polar residues" evidence="1">
    <location>
        <begin position="205"/>
        <end position="226"/>
    </location>
</feature>
<dbReference type="PANTHER" id="PTHR21831:SF2">
    <property type="entry name" value="MICROTUBULE-ASSOCIATED PROTEIN 10"/>
    <property type="match status" value="1"/>
</dbReference>
<feature type="compositionally biased region" description="Basic and acidic residues" evidence="1">
    <location>
        <begin position="330"/>
        <end position="341"/>
    </location>
</feature>
<feature type="region of interest" description="Disordered" evidence="1">
    <location>
        <begin position="549"/>
        <end position="770"/>
    </location>
</feature>
<dbReference type="KEGG" id="oau:116318535"/>
<dbReference type="GO" id="GO:0008017">
    <property type="term" value="F:microtubule binding"/>
    <property type="evidence" value="ECO:0007669"/>
    <property type="project" value="InterPro"/>
</dbReference>
<evidence type="ECO:0000256" key="1">
    <source>
        <dbReference type="SAM" id="MobiDB-lite"/>
    </source>
</evidence>
<evidence type="ECO:0000259" key="2">
    <source>
        <dbReference type="Pfam" id="PF14925"/>
    </source>
</evidence>
<feature type="compositionally biased region" description="Basic and acidic residues" evidence="1">
    <location>
        <begin position="188"/>
        <end position="204"/>
    </location>
</feature>
<dbReference type="PANTHER" id="PTHR21831">
    <property type="entry name" value="MICROTUBULE-ASSOCIATED PROTEIN 10"/>
    <property type="match status" value="1"/>
</dbReference>
<dbReference type="GO" id="GO:0097431">
    <property type="term" value="C:mitotic spindle pole"/>
    <property type="evidence" value="ECO:0007669"/>
    <property type="project" value="TreeGrafter"/>
</dbReference>
<dbReference type="GO" id="GO:0051256">
    <property type="term" value="P:mitotic spindle midzone assembly"/>
    <property type="evidence" value="ECO:0007669"/>
    <property type="project" value="TreeGrafter"/>
</dbReference>
<dbReference type="AlphaFoldDB" id="A0A668UQX3"/>
<organism evidence="3 4">
    <name type="scientific">Oreochromis aureus</name>
    <name type="common">Israeli tilapia</name>
    <name type="synonym">Chromis aureus</name>
    <dbReference type="NCBI Taxonomy" id="47969"/>
    <lineage>
        <taxon>Eukaryota</taxon>
        <taxon>Metazoa</taxon>
        <taxon>Chordata</taxon>
        <taxon>Craniata</taxon>
        <taxon>Vertebrata</taxon>
        <taxon>Euteleostomi</taxon>
        <taxon>Actinopterygii</taxon>
        <taxon>Neopterygii</taxon>
        <taxon>Teleostei</taxon>
        <taxon>Neoteleostei</taxon>
        <taxon>Acanthomorphata</taxon>
        <taxon>Ovalentaria</taxon>
        <taxon>Cichlomorphae</taxon>
        <taxon>Cichliformes</taxon>
        <taxon>Cichlidae</taxon>
        <taxon>African cichlids</taxon>
        <taxon>Pseudocrenilabrinae</taxon>
        <taxon>Oreochromini</taxon>
        <taxon>Oreochromis</taxon>
    </lineage>
</organism>
<evidence type="ECO:0000313" key="3">
    <source>
        <dbReference type="Ensembl" id="ENSOABP00000040852.1"/>
    </source>
</evidence>
<dbReference type="GO" id="GO:0031122">
    <property type="term" value="P:cytoplasmic microtubule organization"/>
    <property type="evidence" value="ECO:0007669"/>
    <property type="project" value="TreeGrafter"/>
</dbReference>